<evidence type="ECO:0000256" key="1">
    <source>
        <dbReference type="ARBA" id="ARBA00004651"/>
    </source>
</evidence>
<evidence type="ECO:0000256" key="2">
    <source>
        <dbReference type="ARBA" id="ARBA00005982"/>
    </source>
</evidence>
<evidence type="ECO:0000256" key="7">
    <source>
        <dbReference type="ARBA" id="ARBA00023136"/>
    </source>
</evidence>
<evidence type="ECO:0000259" key="9">
    <source>
        <dbReference type="PROSITE" id="PS50850"/>
    </source>
</evidence>
<evidence type="ECO:0000256" key="6">
    <source>
        <dbReference type="ARBA" id="ARBA00022989"/>
    </source>
</evidence>
<name>A0ABS4E7B7_9FIRM</name>
<dbReference type="InterPro" id="IPR020846">
    <property type="entry name" value="MFS_dom"/>
</dbReference>
<proteinExistence type="inferred from homology"/>
<keyword evidence="5 8" id="KW-0812">Transmembrane</keyword>
<evidence type="ECO:0000256" key="5">
    <source>
        <dbReference type="ARBA" id="ARBA00022692"/>
    </source>
</evidence>
<evidence type="ECO:0000256" key="4">
    <source>
        <dbReference type="ARBA" id="ARBA00022475"/>
    </source>
</evidence>
<reference evidence="10 11" key="1">
    <citation type="submission" date="2021-03" db="EMBL/GenBank/DDBJ databases">
        <title>Genomic Encyclopedia of Type Strains, Phase IV (KMG-IV): sequencing the most valuable type-strain genomes for metagenomic binning, comparative biology and taxonomic classification.</title>
        <authorList>
            <person name="Goeker M."/>
        </authorList>
    </citation>
    <scope>NUCLEOTIDE SEQUENCE [LARGE SCALE GENOMIC DNA]</scope>
    <source>
        <strain evidence="10 11">DSM 1289</strain>
    </source>
</reference>
<keyword evidence="3" id="KW-0813">Transport</keyword>
<feature type="transmembrane region" description="Helical" evidence="8">
    <location>
        <begin position="16"/>
        <end position="43"/>
    </location>
</feature>
<dbReference type="Gene3D" id="1.20.1250.20">
    <property type="entry name" value="MFS general substrate transporter like domains"/>
    <property type="match status" value="2"/>
</dbReference>
<dbReference type="CDD" id="cd17346">
    <property type="entry name" value="MFS_DtpA_like"/>
    <property type="match status" value="1"/>
</dbReference>
<dbReference type="PANTHER" id="PTHR23517:SF15">
    <property type="entry name" value="PROTON-DEPENDENT OLIGOPEPTIDE FAMILY TRANSPORT PROTEIN"/>
    <property type="match status" value="1"/>
</dbReference>
<comment type="caution">
    <text evidence="10">The sequence shown here is derived from an EMBL/GenBank/DDBJ whole genome shotgun (WGS) entry which is preliminary data.</text>
</comment>
<evidence type="ECO:0000313" key="10">
    <source>
        <dbReference type="EMBL" id="MBP1853802.1"/>
    </source>
</evidence>
<sequence length="462" mass="51302">MDAILKKENTIKQPKALYFCCSIFTIVGLAYYGVKLVLLLFLAENTINGGLGLSAAQASSMVASFLSWAYFSPIIGGWVSDRFIGSKNCIKIGLVLVSIGYFIGYFALSESSIHIMIFLTGLGIGFYKSNLHTLVGSLYKNEDPRKDSAFLITYTSTNIGTLIGPFIGGLIANAWFSHKLGSDVVVYGYRYVFLIASIITIIGLFVFIIGDKIFFKEDYAEKQSRKAKMKSTLEEKKKLSLVPLTKKEKQRILMILVLAFFTVFFWIAYNQATMSIALYTKENINLFIGNFEVPTSWIDSYNGLLCVILGPTISYLWIKIATVRKKDVSVVNKMGLGFLILAIGFFFIIGAIKQNTSSVDPAFKASILWIVGFLTFQSIGEICFSPIGYGMVNKLSPEKYVSSLTAVWFLGKFAANKISGYTQAIIDSIGMLSVYIAIPTVLIICGSILFLLNRWLMKLTEE</sequence>
<dbReference type="EMBL" id="JAGGJX010000001">
    <property type="protein sequence ID" value="MBP1853802.1"/>
    <property type="molecule type" value="Genomic_DNA"/>
</dbReference>
<feature type="transmembrane region" description="Helical" evidence="8">
    <location>
        <begin position="88"/>
        <end position="107"/>
    </location>
</feature>
<keyword evidence="11" id="KW-1185">Reference proteome</keyword>
<evidence type="ECO:0000313" key="11">
    <source>
        <dbReference type="Proteomes" id="UP000767291"/>
    </source>
</evidence>
<keyword evidence="7 8" id="KW-0472">Membrane</keyword>
<dbReference type="PANTHER" id="PTHR23517">
    <property type="entry name" value="RESISTANCE PROTEIN MDTM, PUTATIVE-RELATED-RELATED"/>
    <property type="match status" value="1"/>
</dbReference>
<dbReference type="InterPro" id="IPR036259">
    <property type="entry name" value="MFS_trans_sf"/>
</dbReference>
<comment type="subcellular location">
    <subcellularLocation>
        <location evidence="1">Cell membrane</location>
        <topology evidence="1">Multi-pass membrane protein</topology>
    </subcellularLocation>
</comment>
<feature type="transmembrane region" description="Helical" evidence="8">
    <location>
        <begin position="300"/>
        <end position="318"/>
    </location>
</feature>
<dbReference type="InterPro" id="IPR050171">
    <property type="entry name" value="MFS_Transporters"/>
</dbReference>
<accession>A0ABS4E7B7</accession>
<feature type="transmembrane region" description="Helical" evidence="8">
    <location>
        <begin position="113"/>
        <end position="139"/>
    </location>
</feature>
<feature type="transmembrane region" description="Helical" evidence="8">
    <location>
        <begin position="188"/>
        <end position="209"/>
    </location>
</feature>
<feature type="transmembrane region" description="Helical" evidence="8">
    <location>
        <begin position="432"/>
        <end position="452"/>
    </location>
</feature>
<dbReference type="Pfam" id="PF00854">
    <property type="entry name" value="PTR2"/>
    <property type="match status" value="2"/>
</dbReference>
<keyword evidence="6 8" id="KW-1133">Transmembrane helix</keyword>
<evidence type="ECO:0000256" key="3">
    <source>
        <dbReference type="ARBA" id="ARBA00022448"/>
    </source>
</evidence>
<dbReference type="Proteomes" id="UP000767291">
    <property type="component" value="Unassembled WGS sequence"/>
</dbReference>
<keyword evidence="4" id="KW-1003">Cell membrane</keyword>
<dbReference type="SUPFAM" id="SSF103473">
    <property type="entry name" value="MFS general substrate transporter"/>
    <property type="match status" value="1"/>
</dbReference>
<feature type="transmembrane region" description="Helical" evidence="8">
    <location>
        <begin position="151"/>
        <end position="176"/>
    </location>
</feature>
<feature type="transmembrane region" description="Helical" evidence="8">
    <location>
        <begin position="252"/>
        <end position="269"/>
    </location>
</feature>
<dbReference type="RefSeq" id="WP_209455438.1">
    <property type="nucleotide sequence ID" value="NZ_BAAACS010000017.1"/>
</dbReference>
<comment type="similarity">
    <text evidence="2">Belongs to the major facilitator superfamily. Proton-dependent oligopeptide transporter (POT/PTR) (TC 2.A.17) family.</text>
</comment>
<gene>
    <name evidence="10" type="ORF">J2Z43_000192</name>
</gene>
<dbReference type="InterPro" id="IPR005279">
    <property type="entry name" value="Dipep/tripep_permease"/>
</dbReference>
<feature type="transmembrane region" description="Helical" evidence="8">
    <location>
        <begin position="367"/>
        <end position="392"/>
    </location>
</feature>
<evidence type="ECO:0000256" key="8">
    <source>
        <dbReference type="SAM" id="Phobius"/>
    </source>
</evidence>
<feature type="transmembrane region" description="Helical" evidence="8">
    <location>
        <begin position="330"/>
        <end position="352"/>
    </location>
</feature>
<dbReference type="PROSITE" id="PS50850">
    <property type="entry name" value="MFS"/>
    <property type="match status" value="1"/>
</dbReference>
<feature type="domain" description="Major facilitator superfamily (MFS) profile" evidence="9">
    <location>
        <begin position="21"/>
        <end position="457"/>
    </location>
</feature>
<dbReference type="InterPro" id="IPR000109">
    <property type="entry name" value="POT_fam"/>
</dbReference>
<protein>
    <submittedName>
        <fullName evidence="10">POT family proton-dependent oligopeptide transporter</fullName>
    </submittedName>
</protein>
<feature type="transmembrane region" description="Helical" evidence="8">
    <location>
        <begin position="55"/>
        <end position="76"/>
    </location>
</feature>
<organism evidence="10 11">
    <name type="scientific">Metaclostridioides mangenotii</name>
    <dbReference type="NCBI Taxonomy" id="1540"/>
    <lineage>
        <taxon>Bacteria</taxon>
        <taxon>Bacillati</taxon>
        <taxon>Bacillota</taxon>
        <taxon>Clostridia</taxon>
        <taxon>Peptostreptococcales</taxon>
        <taxon>Peptostreptococcaceae</taxon>
        <taxon>Metaclostridioides</taxon>
    </lineage>
</organism>